<protein>
    <submittedName>
        <fullName evidence="2">Uncharacterized protein</fullName>
    </submittedName>
</protein>
<evidence type="ECO:0000313" key="3">
    <source>
        <dbReference type="Proteomes" id="UP000298595"/>
    </source>
</evidence>
<feature type="compositionally biased region" description="Basic and acidic residues" evidence="1">
    <location>
        <begin position="44"/>
        <end position="71"/>
    </location>
</feature>
<dbReference type="Proteomes" id="UP000298595">
    <property type="component" value="Plasmid p5"/>
</dbReference>
<organism evidence="2 3">
    <name type="scientific">Azospirillum argentinense</name>
    <dbReference type="NCBI Taxonomy" id="2970906"/>
    <lineage>
        <taxon>Bacteria</taxon>
        <taxon>Pseudomonadati</taxon>
        <taxon>Pseudomonadota</taxon>
        <taxon>Alphaproteobacteria</taxon>
        <taxon>Rhodospirillales</taxon>
        <taxon>Azospirillaceae</taxon>
        <taxon>Azospirillum</taxon>
    </lineage>
</organism>
<sequence>MLQHAGAVSQPEALDMRSAAAASGSAPGGERQDLEGIAGDIEDGADRRGDRGQGRQLDPHHVGADDDHQLEGLDQPSARCRTCTSRRVPPPSAILRGRFPVLAGAAGP</sequence>
<reference evidence="2 3" key="1">
    <citation type="submission" date="2018-09" db="EMBL/GenBank/DDBJ databases">
        <title>Whole genome based analysis of evolution and adaptive divergence in Indian and Brazilian strains of Azospirillum brasilense.</title>
        <authorList>
            <person name="Singh C."/>
            <person name="Tripathi A.K."/>
        </authorList>
    </citation>
    <scope>NUCLEOTIDE SEQUENCE [LARGE SCALE GENOMIC DNA]</scope>
    <source>
        <strain evidence="2 3">MTCC4035</strain>
        <plasmid evidence="2 3">p5</plasmid>
    </source>
</reference>
<feature type="region of interest" description="Disordered" evidence="1">
    <location>
        <begin position="1"/>
        <end position="88"/>
    </location>
</feature>
<keyword evidence="2" id="KW-0614">Plasmid</keyword>
<name>A0A4D8PP32_9PROT</name>
<evidence type="ECO:0000256" key="1">
    <source>
        <dbReference type="SAM" id="MobiDB-lite"/>
    </source>
</evidence>
<geneLocation type="plasmid" evidence="2 3">
    <name>p5</name>
</geneLocation>
<dbReference type="AlphaFoldDB" id="A0A4D8PP32"/>
<dbReference type="EMBL" id="CP032326">
    <property type="protein sequence ID" value="QCO00244.1"/>
    <property type="molecule type" value="Genomic_DNA"/>
</dbReference>
<accession>A0A4D8PP32</accession>
<feature type="compositionally biased region" description="Low complexity" evidence="1">
    <location>
        <begin position="18"/>
        <end position="29"/>
    </location>
</feature>
<gene>
    <name evidence="2" type="ORF">D3093_33950</name>
</gene>
<evidence type="ECO:0000313" key="2">
    <source>
        <dbReference type="EMBL" id="QCO00244.1"/>
    </source>
</evidence>
<dbReference type="KEGG" id="aare:D3093_33950"/>
<proteinExistence type="predicted"/>